<protein>
    <submittedName>
        <fullName evidence="2">Uncharacterized protein</fullName>
    </submittedName>
</protein>
<reference evidence="1" key="2">
    <citation type="submission" date="2017-05" db="EMBL/GenBank/DDBJ databases">
        <authorList>
            <person name="Lin X.B."/>
            <person name="Stothard P."/>
            <person name="Tasseva G."/>
            <person name="Walter J."/>
        </authorList>
    </citation>
    <scope>NUCLEOTIDE SEQUENCE</scope>
    <source>
        <strain evidence="1">609u</strain>
    </source>
</reference>
<comment type="caution">
    <text evidence="2">The sequence shown here is derived from an EMBL/GenBank/DDBJ whole genome shotgun (WGS) entry which is preliminary data.</text>
</comment>
<reference evidence="3 4" key="3">
    <citation type="submission" date="2017-09" db="EMBL/GenBank/DDBJ databases">
        <title>Tripartite evolution among Lactobacillus johnsonii, Lactobacillus taiwanensis, Lactobacillus reuteri and their rodent host.</title>
        <authorList>
            <person name="Wang T."/>
            <person name="Knowles S."/>
            <person name="Cheng C."/>
        </authorList>
    </citation>
    <scope>NUCLEOTIDE SEQUENCE [LARGE SCALE GENOMIC DNA]</scope>
    <source>
        <strain evidence="2 3">609q</strain>
        <strain evidence="1 4">609u</strain>
    </source>
</reference>
<reference evidence="2 3" key="1">
    <citation type="submission" date="2017-04" db="EMBL/GenBank/DDBJ databases">
        <authorList>
            <person name="Afonso C.L."/>
            <person name="Miller P.J."/>
            <person name="Scott M.A."/>
            <person name="Spackman E."/>
            <person name="Goraichik I."/>
            <person name="Dimitrov K.M."/>
            <person name="Suarez D.L."/>
            <person name="Swayne D.E."/>
        </authorList>
    </citation>
    <scope>NUCLEOTIDE SEQUENCE [LARGE SCALE GENOMIC DNA]</scope>
    <source>
        <strain evidence="2 3">609q</strain>
    </source>
</reference>
<name>A0A256LIN0_9LACO</name>
<accession>A0A256LIN0</accession>
<dbReference type="EMBL" id="NGNV01000002">
    <property type="protein sequence ID" value="OYR89079.1"/>
    <property type="molecule type" value="Genomic_DNA"/>
</dbReference>
<dbReference type="EMBL" id="NGNX01000003">
    <property type="protein sequence ID" value="OYR93210.1"/>
    <property type="molecule type" value="Genomic_DNA"/>
</dbReference>
<evidence type="ECO:0000313" key="1">
    <source>
        <dbReference type="EMBL" id="OYR89079.1"/>
    </source>
</evidence>
<evidence type="ECO:0000313" key="3">
    <source>
        <dbReference type="Proteomes" id="UP000215828"/>
    </source>
</evidence>
<organism evidence="2 3">
    <name type="scientific">Lactobacillus taiwanensis</name>
    <dbReference type="NCBI Taxonomy" id="508451"/>
    <lineage>
        <taxon>Bacteria</taxon>
        <taxon>Bacillati</taxon>
        <taxon>Bacillota</taxon>
        <taxon>Bacilli</taxon>
        <taxon>Lactobacillales</taxon>
        <taxon>Lactobacillaceae</taxon>
        <taxon>Lactobacillus</taxon>
    </lineage>
</organism>
<dbReference type="Proteomes" id="UP000216316">
    <property type="component" value="Unassembled WGS sequence"/>
</dbReference>
<gene>
    <name evidence="1" type="ORF">CBF53_00915</name>
    <name evidence="2" type="ORF">CBF70_01045</name>
</gene>
<keyword evidence="4" id="KW-1185">Reference proteome</keyword>
<dbReference type="Proteomes" id="UP000215828">
    <property type="component" value="Unassembled WGS sequence"/>
</dbReference>
<proteinExistence type="predicted"/>
<sequence length="162" mass="19044">MEEEYLYVVAHQSELNETIKDISDKPQLSYFDDWDMKMRWLTALIETELKKAAYFGHHYLTIKSLEDLLQINANSITHRKEIFALAKQIALDNVTAMYVQPKFRKEVIDSYIQLKDLLKILNKDEAESLKKYLCFKFEAIISSCEIYSADSSNEKIKISFAW</sequence>
<evidence type="ECO:0000313" key="4">
    <source>
        <dbReference type="Proteomes" id="UP000216316"/>
    </source>
</evidence>
<dbReference type="RefSeq" id="WP_094496849.1">
    <property type="nucleotide sequence ID" value="NZ_NGNV01000002.1"/>
</dbReference>
<evidence type="ECO:0000313" key="2">
    <source>
        <dbReference type="EMBL" id="OYR93210.1"/>
    </source>
</evidence>
<dbReference type="AlphaFoldDB" id="A0A256LIN0"/>